<reference evidence="10 11" key="1">
    <citation type="submission" date="2021-08" db="EMBL/GenBank/DDBJ databases">
        <title>Collinsella faecalis sp. nov. isolated from swine faeces.</title>
        <authorList>
            <person name="Oh B.S."/>
            <person name="Lee J.H."/>
        </authorList>
    </citation>
    <scope>NUCLEOTIDE SEQUENCE [LARGE SCALE GENOMIC DNA]</scope>
    <source>
        <strain evidence="10 11">AGMB00827</strain>
    </source>
</reference>
<dbReference type="PANTHER" id="PTHR37324:SF2">
    <property type="entry name" value="PTS SYSTEM GALACTITOL-SPECIFIC EIIC COMPONENT"/>
    <property type="match status" value="1"/>
</dbReference>
<dbReference type="Proteomes" id="UP000700908">
    <property type="component" value="Unassembled WGS sequence"/>
</dbReference>
<keyword evidence="3" id="KW-1003">Cell membrane</keyword>
<keyword evidence="7 9" id="KW-1133">Transmembrane helix</keyword>
<dbReference type="EMBL" id="JAIMFO010000008">
    <property type="protein sequence ID" value="MBY4798237.1"/>
    <property type="molecule type" value="Genomic_DNA"/>
</dbReference>
<protein>
    <recommendedName>
        <fullName evidence="12">PTS sugar transporter subunit IIC</fullName>
    </recommendedName>
</protein>
<comment type="caution">
    <text evidence="10">The sequence shown here is derived from an EMBL/GenBank/DDBJ whole genome shotgun (WGS) entry which is preliminary data.</text>
</comment>
<keyword evidence="5" id="KW-0598">Phosphotransferase system</keyword>
<evidence type="ECO:0008006" key="12">
    <source>
        <dbReference type="Google" id="ProtNLM"/>
    </source>
</evidence>
<evidence type="ECO:0000256" key="6">
    <source>
        <dbReference type="ARBA" id="ARBA00022692"/>
    </source>
</evidence>
<keyword evidence="6 9" id="KW-0812">Transmembrane</keyword>
<proteinExistence type="predicted"/>
<dbReference type="Pfam" id="PF03611">
    <property type="entry name" value="EIIC-GAT"/>
    <property type="match status" value="1"/>
</dbReference>
<keyword evidence="2" id="KW-0813">Transport</keyword>
<feature type="transmembrane region" description="Helical" evidence="9">
    <location>
        <begin position="6"/>
        <end position="31"/>
    </location>
</feature>
<evidence type="ECO:0000313" key="10">
    <source>
        <dbReference type="EMBL" id="MBY4798237.1"/>
    </source>
</evidence>
<evidence type="ECO:0000256" key="9">
    <source>
        <dbReference type="SAM" id="Phobius"/>
    </source>
</evidence>
<dbReference type="PANTHER" id="PTHR37324">
    <property type="entry name" value="PTS SYSTEM GALACTITOL-SPECIFIC EIIC COMPONENT"/>
    <property type="match status" value="1"/>
</dbReference>
<keyword evidence="11" id="KW-1185">Reference proteome</keyword>
<feature type="transmembrane region" description="Helical" evidence="9">
    <location>
        <begin position="43"/>
        <end position="71"/>
    </location>
</feature>
<keyword evidence="4" id="KW-0762">Sugar transport</keyword>
<evidence type="ECO:0000313" key="11">
    <source>
        <dbReference type="Proteomes" id="UP000700908"/>
    </source>
</evidence>
<keyword evidence="8 9" id="KW-0472">Membrane</keyword>
<evidence type="ECO:0000256" key="4">
    <source>
        <dbReference type="ARBA" id="ARBA00022597"/>
    </source>
</evidence>
<dbReference type="InterPro" id="IPR004703">
    <property type="entry name" value="PTS_sugar-sp_permease"/>
</dbReference>
<evidence type="ECO:0000256" key="3">
    <source>
        <dbReference type="ARBA" id="ARBA00022475"/>
    </source>
</evidence>
<gene>
    <name evidence="10" type="ORF">K6V98_07745</name>
</gene>
<evidence type="ECO:0000256" key="8">
    <source>
        <dbReference type="ARBA" id="ARBA00023136"/>
    </source>
</evidence>
<dbReference type="InterPro" id="IPR013853">
    <property type="entry name" value="EIIC-GAT"/>
</dbReference>
<dbReference type="RefSeq" id="WP_222199952.1">
    <property type="nucleotide sequence ID" value="NZ_JAIMFO010000008.1"/>
</dbReference>
<name>A0ABS7MLI2_9ACTN</name>
<evidence type="ECO:0000256" key="1">
    <source>
        <dbReference type="ARBA" id="ARBA00004651"/>
    </source>
</evidence>
<organism evidence="10 11">
    <name type="scientific">Collinsella ureilytica</name>
    <dbReference type="NCBI Taxonomy" id="2869515"/>
    <lineage>
        <taxon>Bacteria</taxon>
        <taxon>Bacillati</taxon>
        <taxon>Actinomycetota</taxon>
        <taxon>Coriobacteriia</taxon>
        <taxon>Coriobacteriales</taxon>
        <taxon>Coriobacteriaceae</taxon>
        <taxon>Collinsella</taxon>
    </lineage>
</organism>
<comment type="subcellular location">
    <subcellularLocation>
        <location evidence="1">Cell membrane</location>
        <topology evidence="1">Multi-pass membrane protein</topology>
    </subcellularLocation>
</comment>
<evidence type="ECO:0000256" key="7">
    <source>
        <dbReference type="ARBA" id="ARBA00022989"/>
    </source>
</evidence>
<accession>A0ABS7MLI2</accession>
<sequence length="81" mass="8208">MEALAAFFQGLIDMGAGVFLPIVLFIIGVIVGLKPGKSASSGLMLGVALVGINMVIGFMSSTVGVAAQAFVENTGLQLHCP</sequence>
<evidence type="ECO:0000256" key="2">
    <source>
        <dbReference type="ARBA" id="ARBA00022448"/>
    </source>
</evidence>
<evidence type="ECO:0000256" key="5">
    <source>
        <dbReference type="ARBA" id="ARBA00022683"/>
    </source>
</evidence>